<dbReference type="OrthoDB" id="9947739at2"/>
<evidence type="ECO:0000313" key="2">
    <source>
        <dbReference type="Proteomes" id="UP000033054"/>
    </source>
</evidence>
<evidence type="ECO:0000313" key="1">
    <source>
        <dbReference type="EMBL" id="AKD55059.1"/>
    </source>
</evidence>
<sequence length="106" mass="12063">MQVLTTPQAPTLFEMDLERDFSPLDEALEAARPYGCKSIEFIDDNRKRGYRALEYKVQVVAGHEHDEDGWSPKYEPHTISVGVRSRMSIDSIVFLLLGEINHLIAS</sequence>
<dbReference type="KEGG" id="srd:SD10_09210"/>
<dbReference type="Proteomes" id="UP000033054">
    <property type="component" value="Chromosome"/>
</dbReference>
<accession>A0A0E3ZVD2</accession>
<proteinExistence type="predicted"/>
<dbReference type="PATRIC" id="fig|1379870.5.peg.2006"/>
<gene>
    <name evidence="1" type="ORF">SD10_09210</name>
</gene>
<dbReference type="STRING" id="1379870.SD10_09210"/>
<organism evidence="1 2">
    <name type="scientific">Spirosoma radiotolerans</name>
    <dbReference type="NCBI Taxonomy" id="1379870"/>
    <lineage>
        <taxon>Bacteria</taxon>
        <taxon>Pseudomonadati</taxon>
        <taxon>Bacteroidota</taxon>
        <taxon>Cytophagia</taxon>
        <taxon>Cytophagales</taxon>
        <taxon>Cytophagaceae</taxon>
        <taxon>Spirosoma</taxon>
    </lineage>
</organism>
<dbReference type="HOGENOM" id="CLU_2221571_0_0_10"/>
<keyword evidence="2" id="KW-1185">Reference proteome</keyword>
<protein>
    <submittedName>
        <fullName evidence="1">Uncharacterized protein</fullName>
    </submittedName>
</protein>
<dbReference type="EMBL" id="CP010429">
    <property type="protein sequence ID" value="AKD55059.1"/>
    <property type="molecule type" value="Genomic_DNA"/>
</dbReference>
<dbReference type="RefSeq" id="WP_046573539.1">
    <property type="nucleotide sequence ID" value="NZ_CP010429.1"/>
</dbReference>
<dbReference type="AlphaFoldDB" id="A0A0E3ZVD2"/>
<name>A0A0E3ZVD2_9BACT</name>
<reference evidence="1 2" key="1">
    <citation type="journal article" date="2014" name="Curr. Microbiol.">
        <title>Spirosoma radiotolerans sp. nov., a gamma-radiation-resistant bacterium isolated from gamma ray-irradiated soil.</title>
        <authorList>
            <person name="Lee J.J."/>
            <person name="Srinivasan S."/>
            <person name="Lim S."/>
            <person name="Joe M."/>
            <person name="Im S."/>
            <person name="Bae S.I."/>
            <person name="Park K.R."/>
            <person name="Han J.H."/>
            <person name="Park S.H."/>
            <person name="Joo B.M."/>
            <person name="Park S.J."/>
            <person name="Kim M.K."/>
        </authorList>
    </citation>
    <scope>NUCLEOTIDE SEQUENCE [LARGE SCALE GENOMIC DNA]</scope>
    <source>
        <strain evidence="1 2">DG5A</strain>
    </source>
</reference>